<reference evidence="2 3" key="1">
    <citation type="submission" date="2017-11" db="EMBL/GenBank/DDBJ databases">
        <title>Draft genome sequence of Mitsuaria sp. HWN-4.</title>
        <authorList>
            <person name="Gundlapally S.R."/>
        </authorList>
    </citation>
    <scope>NUCLEOTIDE SEQUENCE [LARGE SCALE GENOMIC DNA]</scope>
    <source>
        <strain evidence="2 3">HWN-4</strain>
    </source>
</reference>
<evidence type="ECO:0000313" key="3">
    <source>
        <dbReference type="Proteomes" id="UP000231501"/>
    </source>
</evidence>
<evidence type="ECO:0000256" key="1">
    <source>
        <dbReference type="SAM" id="Phobius"/>
    </source>
</evidence>
<keyword evidence="1" id="KW-0472">Membrane</keyword>
<dbReference type="AlphaFoldDB" id="A0A2G9CAL0"/>
<feature type="transmembrane region" description="Helical" evidence="1">
    <location>
        <begin position="12"/>
        <end position="33"/>
    </location>
</feature>
<name>A0A2G9CAL0_9BURK</name>
<dbReference type="EMBL" id="PEOG01000021">
    <property type="protein sequence ID" value="PIM53392.1"/>
    <property type="molecule type" value="Genomic_DNA"/>
</dbReference>
<evidence type="ECO:0008006" key="4">
    <source>
        <dbReference type="Google" id="ProtNLM"/>
    </source>
</evidence>
<proteinExistence type="predicted"/>
<protein>
    <recommendedName>
        <fullName evidence="4">GlsB/YeaQ/YmgE family stress response membrane protein</fullName>
    </recommendedName>
</protein>
<feature type="transmembrane region" description="Helical" evidence="1">
    <location>
        <begin position="45"/>
        <end position="65"/>
    </location>
</feature>
<comment type="caution">
    <text evidence="2">The sequence shown here is derived from an EMBL/GenBank/DDBJ whole genome shotgun (WGS) entry which is preliminary data.</text>
</comment>
<accession>A0A2G9CAL0</accession>
<organism evidence="2 3">
    <name type="scientific">Roseateles chitinivorans</name>
    <dbReference type="NCBI Taxonomy" id="2917965"/>
    <lineage>
        <taxon>Bacteria</taxon>
        <taxon>Pseudomonadati</taxon>
        <taxon>Pseudomonadota</taxon>
        <taxon>Betaproteobacteria</taxon>
        <taxon>Burkholderiales</taxon>
        <taxon>Sphaerotilaceae</taxon>
        <taxon>Roseateles</taxon>
    </lineage>
</organism>
<keyword evidence="1" id="KW-1133">Transmembrane helix</keyword>
<keyword evidence="3" id="KW-1185">Reference proteome</keyword>
<dbReference type="Proteomes" id="UP000231501">
    <property type="component" value="Unassembled WGS sequence"/>
</dbReference>
<evidence type="ECO:0000313" key="2">
    <source>
        <dbReference type="EMBL" id="PIM53392.1"/>
    </source>
</evidence>
<sequence length="74" mass="7654">MSQDFNAAWRAALADALGFVGGGVIGLLLGRALGWEFIGAPGWGTTQILGLLTILAGMGGCRWLLRRLLLGGKG</sequence>
<dbReference type="RefSeq" id="WP_099861415.1">
    <property type="nucleotide sequence ID" value="NZ_PEOG01000021.1"/>
</dbReference>
<keyword evidence="1" id="KW-0812">Transmembrane</keyword>
<gene>
    <name evidence="2" type="ORF">CS062_09475</name>
</gene>